<reference evidence="2" key="1">
    <citation type="submission" date="2020-08" db="EMBL/GenBank/DDBJ databases">
        <title>Genome public.</title>
        <authorList>
            <person name="Liu C."/>
            <person name="Sun Q."/>
        </authorList>
    </citation>
    <scope>NUCLEOTIDE SEQUENCE</scope>
    <source>
        <strain evidence="2">BX7</strain>
    </source>
</reference>
<name>A0A926HTP3_9FIRM</name>
<dbReference type="InterPro" id="IPR005531">
    <property type="entry name" value="Asp23"/>
</dbReference>
<dbReference type="PANTHER" id="PTHR34297">
    <property type="entry name" value="HYPOTHETICAL CYTOSOLIC PROTEIN-RELATED"/>
    <property type="match status" value="1"/>
</dbReference>
<evidence type="ECO:0000313" key="3">
    <source>
        <dbReference type="Proteomes" id="UP000620366"/>
    </source>
</evidence>
<protein>
    <submittedName>
        <fullName evidence="2">Asp23/Gls24 family envelope stress response protein</fullName>
    </submittedName>
</protein>
<accession>A0A926HTP3</accession>
<dbReference type="AlphaFoldDB" id="A0A926HTP3"/>
<keyword evidence="3" id="KW-1185">Reference proteome</keyword>
<sequence length="115" mass="12486">MIKMENNNGEILISNEVLANIVGHAANECFGVAGMAHKSTADGIVALLKKDGYDKGVKVGATDDKLNIELHIVVTYGTPLQALCDSIIEKVKYQVEEMTGFEVGEITIYVDRMDV</sequence>
<comment type="caution">
    <text evidence="2">The sequence shown here is derived from an EMBL/GenBank/DDBJ whole genome shotgun (WGS) entry which is preliminary data.</text>
</comment>
<organism evidence="2 3">
    <name type="scientific">Feifania hominis</name>
    <dbReference type="NCBI Taxonomy" id="2763660"/>
    <lineage>
        <taxon>Bacteria</taxon>
        <taxon>Bacillati</taxon>
        <taxon>Bacillota</taxon>
        <taxon>Clostridia</taxon>
        <taxon>Eubacteriales</taxon>
        <taxon>Feifaniaceae</taxon>
        <taxon>Feifania</taxon>
    </lineage>
</organism>
<gene>
    <name evidence="2" type="ORF">H8695_05135</name>
</gene>
<dbReference type="Pfam" id="PF03780">
    <property type="entry name" value="Asp23"/>
    <property type="match status" value="1"/>
</dbReference>
<dbReference type="Proteomes" id="UP000620366">
    <property type="component" value="Unassembled WGS sequence"/>
</dbReference>
<comment type="similarity">
    <text evidence="1">Belongs to the asp23 family.</text>
</comment>
<evidence type="ECO:0000256" key="1">
    <source>
        <dbReference type="ARBA" id="ARBA00005721"/>
    </source>
</evidence>
<dbReference type="PANTHER" id="PTHR34297:SF2">
    <property type="entry name" value="ASP23_GLS24 FAMILY ENVELOPE STRESS RESPONSE PROTEIN"/>
    <property type="match status" value="1"/>
</dbReference>
<dbReference type="RefSeq" id="WP_249299828.1">
    <property type="nucleotide sequence ID" value="NZ_JACRSP010000002.1"/>
</dbReference>
<proteinExistence type="inferred from homology"/>
<evidence type="ECO:0000313" key="2">
    <source>
        <dbReference type="EMBL" id="MBC8536074.1"/>
    </source>
</evidence>
<dbReference type="EMBL" id="JACRSP010000002">
    <property type="protein sequence ID" value="MBC8536074.1"/>
    <property type="molecule type" value="Genomic_DNA"/>
</dbReference>